<dbReference type="InterPro" id="IPR027417">
    <property type="entry name" value="P-loop_NTPase"/>
</dbReference>
<evidence type="ECO:0000256" key="2">
    <source>
        <dbReference type="ARBA" id="ARBA00022475"/>
    </source>
</evidence>
<keyword evidence="2" id="KW-1003">Cell membrane</keyword>
<reference evidence="8" key="2">
    <citation type="journal article" date="2007" name="PLoS Biol.">
        <title>Survey sequencing and comparative analysis of the elephant shark (Callorhinchus milii) genome.</title>
        <authorList>
            <person name="Venkatesh B."/>
            <person name="Kirkness E.F."/>
            <person name="Loh Y.H."/>
            <person name="Halpern A.L."/>
            <person name="Lee A.P."/>
            <person name="Johnson J."/>
            <person name="Dandona N."/>
            <person name="Viswanathan L.D."/>
            <person name="Tay A."/>
            <person name="Venter J.C."/>
            <person name="Strausberg R.L."/>
            <person name="Brenner S."/>
        </authorList>
    </citation>
    <scope>NUCLEOTIDE SEQUENCE [LARGE SCALE GENOMIC DNA]</scope>
</reference>
<dbReference type="Ensembl" id="ENSCMIT00000000858.1">
    <property type="protein sequence ID" value="ENSCMIP00000000809.1"/>
    <property type="gene ID" value="ENSCMIG00000000564.1"/>
</dbReference>
<dbReference type="PANTHER" id="PTHR46149:SF7">
    <property type="entry name" value="GTP-BINDING PROTEIN DI-RAS2"/>
    <property type="match status" value="1"/>
</dbReference>
<evidence type="ECO:0000313" key="7">
    <source>
        <dbReference type="Ensembl" id="ENSCMIP00000000809.1"/>
    </source>
</evidence>
<keyword evidence="3" id="KW-0488">Methylation</keyword>
<evidence type="ECO:0000256" key="5">
    <source>
        <dbReference type="ARBA" id="ARBA00023136"/>
    </source>
</evidence>
<reference evidence="8" key="1">
    <citation type="journal article" date="2006" name="Science">
        <title>Ancient noncoding elements conserved in the human genome.</title>
        <authorList>
            <person name="Venkatesh B."/>
            <person name="Kirkness E.F."/>
            <person name="Loh Y.H."/>
            <person name="Halpern A.L."/>
            <person name="Lee A.P."/>
            <person name="Johnson J."/>
            <person name="Dandona N."/>
            <person name="Viswanathan L.D."/>
            <person name="Tay A."/>
            <person name="Venter J.C."/>
            <person name="Strausberg R.L."/>
            <person name="Brenner S."/>
        </authorList>
    </citation>
    <scope>NUCLEOTIDE SEQUENCE [LARGE SCALE GENOMIC DNA]</scope>
</reference>
<dbReference type="PRINTS" id="PR00449">
    <property type="entry name" value="RASTRNSFRMNG"/>
</dbReference>
<evidence type="ECO:0000256" key="6">
    <source>
        <dbReference type="ARBA" id="ARBA00023288"/>
    </source>
</evidence>
<proteinExistence type="predicted"/>
<sequence length="60" mass="6910">LKRSSARVRLVFLGAAGVGKTSLIRRFLLDTFEPQYRRTVDELYCFPAMRKLSIQNSDAF</sequence>
<dbReference type="GeneTree" id="ENSGT00970000196908"/>
<dbReference type="Gene3D" id="3.40.50.300">
    <property type="entry name" value="P-loop containing nucleotide triphosphate hydrolases"/>
    <property type="match status" value="1"/>
</dbReference>
<name>A0A4W3GS11_CALMI</name>
<dbReference type="InterPro" id="IPR052236">
    <property type="entry name" value="Small_GTPase_RasD"/>
</dbReference>
<reference evidence="7" key="5">
    <citation type="submission" date="2025-09" db="UniProtKB">
        <authorList>
            <consortium name="Ensembl"/>
        </authorList>
    </citation>
    <scope>IDENTIFICATION</scope>
</reference>
<accession>A0A4W3GS11</accession>
<organism evidence="7 8">
    <name type="scientific">Callorhinchus milii</name>
    <name type="common">Ghost shark</name>
    <dbReference type="NCBI Taxonomy" id="7868"/>
    <lineage>
        <taxon>Eukaryota</taxon>
        <taxon>Metazoa</taxon>
        <taxon>Chordata</taxon>
        <taxon>Craniata</taxon>
        <taxon>Vertebrata</taxon>
        <taxon>Chondrichthyes</taxon>
        <taxon>Holocephali</taxon>
        <taxon>Chimaeriformes</taxon>
        <taxon>Callorhinchidae</taxon>
        <taxon>Callorhinchus</taxon>
    </lineage>
</organism>
<comment type="subcellular location">
    <subcellularLocation>
        <location evidence="1">Cell membrane</location>
        <topology evidence="1">Lipid-anchor</topology>
    </subcellularLocation>
</comment>
<keyword evidence="4" id="KW-0342">GTP-binding</keyword>
<dbReference type="PANTHER" id="PTHR46149">
    <property type="entry name" value="MIP08469P"/>
    <property type="match status" value="1"/>
</dbReference>
<dbReference type="AlphaFoldDB" id="A0A4W3GS11"/>
<evidence type="ECO:0000256" key="1">
    <source>
        <dbReference type="ARBA" id="ARBA00004193"/>
    </source>
</evidence>
<evidence type="ECO:0000256" key="3">
    <source>
        <dbReference type="ARBA" id="ARBA00022481"/>
    </source>
</evidence>
<reference evidence="8" key="3">
    <citation type="journal article" date="2014" name="Nature">
        <title>Elephant shark genome provides unique insights into gnathostome evolution.</title>
        <authorList>
            <consortium name="International Elephant Shark Genome Sequencing Consortium"/>
            <person name="Venkatesh B."/>
            <person name="Lee A.P."/>
            <person name="Ravi V."/>
            <person name="Maurya A.K."/>
            <person name="Lian M.M."/>
            <person name="Swann J.B."/>
            <person name="Ohta Y."/>
            <person name="Flajnik M.F."/>
            <person name="Sutoh Y."/>
            <person name="Kasahara M."/>
            <person name="Hoon S."/>
            <person name="Gangu V."/>
            <person name="Roy S.W."/>
            <person name="Irimia M."/>
            <person name="Korzh V."/>
            <person name="Kondrychyn I."/>
            <person name="Lim Z.W."/>
            <person name="Tay B.H."/>
            <person name="Tohari S."/>
            <person name="Kong K.W."/>
            <person name="Ho S."/>
            <person name="Lorente-Galdos B."/>
            <person name="Quilez J."/>
            <person name="Marques-Bonet T."/>
            <person name="Raney B.J."/>
            <person name="Ingham P.W."/>
            <person name="Tay A."/>
            <person name="Hillier L.W."/>
            <person name="Minx P."/>
            <person name="Boehm T."/>
            <person name="Wilson R.K."/>
            <person name="Brenner S."/>
            <person name="Warren W.C."/>
        </authorList>
    </citation>
    <scope>NUCLEOTIDE SEQUENCE [LARGE SCALE GENOMIC DNA]</scope>
</reference>
<dbReference type="SUPFAM" id="SSF52540">
    <property type="entry name" value="P-loop containing nucleoside triphosphate hydrolases"/>
    <property type="match status" value="1"/>
</dbReference>
<dbReference type="GO" id="GO:0005886">
    <property type="term" value="C:plasma membrane"/>
    <property type="evidence" value="ECO:0007669"/>
    <property type="project" value="UniProtKB-SubCell"/>
</dbReference>
<dbReference type="Pfam" id="PF08477">
    <property type="entry name" value="Roc"/>
    <property type="match status" value="1"/>
</dbReference>
<evidence type="ECO:0000256" key="4">
    <source>
        <dbReference type="ARBA" id="ARBA00023134"/>
    </source>
</evidence>
<keyword evidence="8" id="KW-1185">Reference proteome</keyword>
<dbReference type="STRING" id="7868.ENSCMIP00000000809"/>
<keyword evidence="5" id="KW-0472">Membrane</keyword>
<evidence type="ECO:0000313" key="8">
    <source>
        <dbReference type="Proteomes" id="UP000314986"/>
    </source>
</evidence>
<dbReference type="Proteomes" id="UP000314986">
    <property type="component" value="Unassembled WGS sequence"/>
</dbReference>
<reference evidence="7" key="4">
    <citation type="submission" date="2025-08" db="UniProtKB">
        <authorList>
            <consortium name="Ensembl"/>
        </authorList>
    </citation>
    <scope>IDENTIFICATION</scope>
</reference>
<dbReference type="InParanoid" id="A0A4W3GS11"/>
<keyword evidence="6" id="KW-0449">Lipoprotein</keyword>
<protein>
    <submittedName>
        <fullName evidence="7">Uncharacterized protein</fullName>
    </submittedName>
</protein>
<keyword evidence="4" id="KW-0547">Nucleotide-binding</keyword>
<dbReference type="GO" id="GO:0005525">
    <property type="term" value="F:GTP binding"/>
    <property type="evidence" value="ECO:0007669"/>
    <property type="project" value="UniProtKB-KW"/>
</dbReference>